<keyword evidence="8 11" id="KW-0472">Membrane</keyword>
<proteinExistence type="inferred from homology"/>
<dbReference type="AlphaFoldDB" id="A0A4R8IP25"/>
<evidence type="ECO:0000256" key="1">
    <source>
        <dbReference type="ARBA" id="ARBA00004377"/>
    </source>
</evidence>
<dbReference type="Pfam" id="PF07963">
    <property type="entry name" value="N_methyl"/>
    <property type="match status" value="1"/>
</dbReference>
<comment type="similarity">
    <text evidence="9">Belongs to the GSP H family.</text>
</comment>
<dbReference type="PROSITE" id="PS00409">
    <property type="entry name" value="PROKAR_NTER_METHYL"/>
    <property type="match status" value="1"/>
</dbReference>
<evidence type="ECO:0000256" key="10">
    <source>
        <dbReference type="ARBA" id="ARBA00030775"/>
    </source>
</evidence>
<dbReference type="SUPFAM" id="SSF54523">
    <property type="entry name" value="Pili subunits"/>
    <property type="match status" value="1"/>
</dbReference>
<gene>
    <name evidence="13" type="ORF">EDC23_1038</name>
</gene>
<keyword evidence="3" id="KW-1003">Cell membrane</keyword>
<dbReference type="Gene3D" id="3.55.40.10">
    <property type="entry name" value="minor pseudopilin epsh domain"/>
    <property type="match status" value="1"/>
</dbReference>
<evidence type="ECO:0000259" key="12">
    <source>
        <dbReference type="Pfam" id="PF12019"/>
    </source>
</evidence>
<dbReference type="RefSeq" id="WP_134081821.1">
    <property type="nucleotide sequence ID" value="NZ_SOQX01000002.1"/>
</dbReference>
<evidence type="ECO:0000256" key="11">
    <source>
        <dbReference type="SAM" id="Phobius"/>
    </source>
</evidence>
<keyword evidence="4" id="KW-0488">Methylation</keyword>
<feature type="transmembrane region" description="Helical" evidence="11">
    <location>
        <begin position="33"/>
        <end position="54"/>
    </location>
</feature>
<evidence type="ECO:0000256" key="6">
    <source>
        <dbReference type="ARBA" id="ARBA00022692"/>
    </source>
</evidence>
<evidence type="ECO:0000256" key="5">
    <source>
        <dbReference type="ARBA" id="ARBA00022519"/>
    </source>
</evidence>
<dbReference type="InterPro" id="IPR022346">
    <property type="entry name" value="T2SS_GspH"/>
</dbReference>
<dbReference type="Pfam" id="PF12019">
    <property type="entry name" value="GspH"/>
    <property type="match status" value="1"/>
</dbReference>
<dbReference type="GO" id="GO:0015627">
    <property type="term" value="C:type II protein secretion system complex"/>
    <property type="evidence" value="ECO:0007669"/>
    <property type="project" value="InterPro"/>
</dbReference>
<dbReference type="GO" id="GO:0015628">
    <property type="term" value="P:protein secretion by the type II secretion system"/>
    <property type="evidence" value="ECO:0007669"/>
    <property type="project" value="InterPro"/>
</dbReference>
<keyword evidence="7 11" id="KW-1133">Transmembrane helix</keyword>
<dbReference type="Proteomes" id="UP000294914">
    <property type="component" value="Unassembled WGS sequence"/>
</dbReference>
<evidence type="ECO:0000313" key="13">
    <source>
        <dbReference type="EMBL" id="TDY02662.1"/>
    </source>
</evidence>
<dbReference type="InterPro" id="IPR045584">
    <property type="entry name" value="Pilin-like"/>
</dbReference>
<evidence type="ECO:0000256" key="3">
    <source>
        <dbReference type="ARBA" id="ARBA00022475"/>
    </source>
</evidence>
<evidence type="ECO:0000313" key="14">
    <source>
        <dbReference type="Proteomes" id="UP000294914"/>
    </source>
</evidence>
<dbReference type="OrthoDB" id="2313614at2"/>
<feature type="domain" description="General secretion pathway GspH" evidence="12">
    <location>
        <begin position="65"/>
        <end position="178"/>
    </location>
</feature>
<comment type="subcellular location">
    <subcellularLocation>
        <location evidence="1">Cell inner membrane</location>
        <topology evidence="1">Single-pass membrane protein</topology>
    </subcellularLocation>
</comment>
<evidence type="ECO:0000256" key="7">
    <source>
        <dbReference type="ARBA" id="ARBA00022989"/>
    </source>
</evidence>
<keyword evidence="14" id="KW-1185">Reference proteome</keyword>
<name>A0A4R8IP25_9GAMM</name>
<protein>
    <recommendedName>
        <fullName evidence="2">Type II secretion system protein H</fullName>
    </recommendedName>
    <alternativeName>
        <fullName evidence="10">General secretion pathway protein H</fullName>
    </alternativeName>
</protein>
<evidence type="ECO:0000256" key="9">
    <source>
        <dbReference type="ARBA" id="ARBA00025772"/>
    </source>
</evidence>
<evidence type="ECO:0000256" key="8">
    <source>
        <dbReference type="ARBA" id="ARBA00023136"/>
    </source>
</evidence>
<sequence>MDVIHAKSCCRMDRGGGHSNFTIPARGFTLLELIAVIAVMSILFGLGVPALGQFQASERGLARMNDLAISLALTRSEAIKRNRQVVLCKSPDGEYCRRKDAGWHDGWIIFIDRDHDRRRDDDEPILHTQGPGSAGQTLTYAAFGSSHYVTYRPSGMTRTNGTFTLCDERYPDNARALILMKTGRVRSSRVKANGEPLEC</sequence>
<evidence type="ECO:0000256" key="2">
    <source>
        <dbReference type="ARBA" id="ARBA00021549"/>
    </source>
</evidence>
<keyword evidence="6 11" id="KW-0812">Transmembrane</keyword>
<dbReference type="InterPro" id="IPR012902">
    <property type="entry name" value="N_methyl_site"/>
</dbReference>
<dbReference type="EMBL" id="SOQX01000002">
    <property type="protein sequence ID" value="TDY02662.1"/>
    <property type="molecule type" value="Genomic_DNA"/>
</dbReference>
<evidence type="ECO:0000256" key="4">
    <source>
        <dbReference type="ARBA" id="ARBA00022481"/>
    </source>
</evidence>
<accession>A0A4R8IP25</accession>
<dbReference type="NCBIfam" id="TIGR02532">
    <property type="entry name" value="IV_pilin_GFxxxE"/>
    <property type="match status" value="1"/>
</dbReference>
<keyword evidence="5" id="KW-0997">Cell inner membrane</keyword>
<reference evidence="13 14" key="1">
    <citation type="submission" date="2019-03" db="EMBL/GenBank/DDBJ databases">
        <title>Genomic Encyclopedia of Type Strains, Phase IV (KMG-IV): sequencing the most valuable type-strain genomes for metagenomic binning, comparative biology and taxonomic classification.</title>
        <authorList>
            <person name="Goeker M."/>
        </authorList>
    </citation>
    <scope>NUCLEOTIDE SEQUENCE [LARGE SCALE GENOMIC DNA]</scope>
    <source>
        <strain evidence="13 14">DSM 16326</strain>
    </source>
</reference>
<comment type="caution">
    <text evidence="13">The sequence shown here is derived from an EMBL/GenBank/DDBJ whole genome shotgun (WGS) entry which is preliminary data.</text>
</comment>
<organism evidence="13 14">
    <name type="scientific">Thiohalophilus thiocyanatoxydans</name>
    <dbReference type="NCBI Taxonomy" id="381308"/>
    <lineage>
        <taxon>Bacteria</taxon>
        <taxon>Pseudomonadati</taxon>
        <taxon>Pseudomonadota</taxon>
        <taxon>Gammaproteobacteria</taxon>
        <taxon>Thiohalomonadales</taxon>
        <taxon>Thiohalophilaceae</taxon>
        <taxon>Thiohalophilus</taxon>
    </lineage>
</organism>
<dbReference type="GO" id="GO:0005886">
    <property type="term" value="C:plasma membrane"/>
    <property type="evidence" value="ECO:0007669"/>
    <property type="project" value="UniProtKB-SubCell"/>
</dbReference>